<organism evidence="1 2">
    <name type="scientific">Persea americana</name>
    <name type="common">Avocado</name>
    <dbReference type="NCBI Taxonomy" id="3435"/>
    <lineage>
        <taxon>Eukaryota</taxon>
        <taxon>Viridiplantae</taxon>
        <taxon>Streptophyta</taxon>
        <taxon>Embryophyta</taxon>
        <taxon>Tracheophyta</taxon>
        <taxon>Spermatophyta</taxon>
        <taxon>Magnoliopsida</taxon>
        <taxon>Magnoliidae</taxon>
        <taxon>Laurales</taxon>
        <taxon>Lauraceae</taxon>
        <taxon>Persea</taxon>
    </lineage>
</organism>
<name>A0ACC2KHR1_PERAE</name>
<gene>
    <name evidence="1" type="ORF">MRB53_029219</name>
</gene>
<keyword evidence="2" id="KW-1185">Reference proteome</keyword>
<reference evidence="1 2" key="1">
    <citation type="journal article" date="2022" name="Hortic Res">
        <title>A haplotype resolved chromosomal level avocado genome allows analysis of novel avocado genes.</title>
        <authorList>
            <person name="Nath O."/>
            <person name="Fletcher S.J."/>
            <person name="Hayward A."/>
            <person name="Shaw L.M."/>
            <person name="Masouleh A.K."/>
            <person name="Furtado A."/>
            <person name="Henry R.J."/>
            <person name="Mitter N."/>
        </authorList>
    </citation>
    <scope>NUCLEOTIDE SEQUENCE [LARGE SCALE GENOMIC DNA]</scope>
    <source>
        <strain evidence="2">cv. Hass</strain>
    </source>
</reference>
<sequence>MHSFTLQMQSHPFLMDPALFNSKPPTLYSSTTLSKTPQSYNTRNPNLSFRISHLPQKPITIISAQRKNQKRRSPWRQVVEKCISHAASNLGFMILPEPLNLILDDGGFGGGGFGVGRKKKGFGGGFERRWELGVVGFLVWVLWLVLGRCGDFGFWSLVPALLESWIRVLGRRRKWGLEIWCCVMGVLVVMVGLRRDERLERRIVEVFRDWFSVLASAFKRRRRGGGGGGGGRRRRRKI</sequence>
<evidence type="ECO:0000313" key="1">
    <source>
        <dbReference type="EMBL" id="KAJ8620690.1"/>
    </source>
</evidence>
<dbReference type="EMBL" id="CM056817">
    <property type="protein sequence ID" value="KAJ8620690.1"/>
    <property type="molecule type" value="Genomic_DNA"/>
</dbReference>
<accession>A0ACC2KHR1</accession>
<proteinExistence type="predicted"/>
<protein>
    <submittedName>
        <fullName evidence="1">Uncharacterized protein</fullName>
    </submittedName>
</protein>
<dbReference type="Proteomes" id="UP001234297">
    <property type="component" value="Chromosome 9"/>
</dbReference>
<evidence type="ECO:0000313" key="2">
    <source>
        <dbReference type="Proteomes" id="UP001234297"/>
    </source>
</evidence>
<comment type="caution">
    <text evidence="1">The sequence shown here is derived from an EMBL/GenBank/DDBJ whole genome shotgun (WGS) entry which is preliminary data.</text>
</comment>